<reference evidence="1 2" key="1">
    <citation type="submission" date="2014-04" db="EMBL/GenBank/DDBJ databases">
        <authorList>
            <consortium name="DOE Joint Genome Institute"/>
            <person name="Kuo A."/>
            <person name="Girlanda M."/>
            <person name="Perotto S."/>
            <person name="Kohler A."/>
            <person name="Nagy L.G."/>
            <person name="Floudas D."/>
            <person name="Copeland A."/>
            <person name="Barry K.W."/>
            <person name="Cichocki N."/>
            <person name="Veneault-Fourrey C."/>
            <person name="LaButti K."/>
            <person name="Lindquist E.A."/>
            <person name="Lipzen A."/>
            <person name="Lundell T."/>
            <person name="Morin E."/>
            <person name="Murat C."/>
            <person name="Sun H."/>
            <person name="Tunlid A."/>
            <person name="Henrissat B."/>
            <person name="Grigoriev I.V."/>
            <person name="Hibbett D.S."/>
            <person name="Martin F."/>
            <person name="Nordberg H.P."/>
            <person name="Cantor M.N."/>
            <person name="Hua S.X."/>
        </authorList>
    </citation>
    <scope>NUCLEOTIDE SEQUENCE [LARGE SCALE GENOMIC DNA]</scope>
    <source>
        <strain evidence="1 2">MUT 4182</strain>
    </source>
</reference>
<accession>A0A0C3QI15</accession>
<dbReference type="AlphaFoldDB" id="A0A0C3QI15"/>
<dbReference type="HOGENOM" id="CLU_3052119_0_0_1"/>
<keyword evidence="2" id="KW-1185">Reference proteome</keyword>
<proteinExistence type="predicted"/>
<name>A0A0C3QI15_9AGAM</name>
<sequence length="54" mass="6528">MDIGVNYLYRYGTLIVLANYLIERRQNENQEEDFAVWLKTHREITTLLGRRNLD</sequence>
<evidence type="ECO:0000313" key="2">
    <source>
        <dbReference type="Proteomes" id="UP000054248"/>
    </source>
</evidence>
<reference evidence="2" key="2">
    <citation type="submission" date="2015-01" db="EMBL/GenBank/DDBJ databases">
        <title>Evolutionary Origins and Diversification of the Mycorrhizal Mutualists.</title>
        <authorList>
            <consortium name="DOE Joint Genome Institute"/>
            <consortium name="Mycorrhizal Genomics Consortium"/>
            <person name="Kohler A."/>
            <person name="Kuo A."/>
            <person name="Nagy L.G."/>
            <person name="Floudas D."/>
            <person name="Copeland A."/>
            <person name="Barry K.W."/>
            <person name="Cichocki N."/>
            <person name="Veneault-Fourrey C."/>
            <person name="LaButti K."/>
            <person name="Lindquist E.A."/>
            <person name="Lipzen A."/>
            <person name="Lundell T."/>
            <person name="Morin E."/>
            <person name="Murat C."/>
            <person name="Riley R."/>
            <person name="Ohm R."/>
            <person name="Sun H."/>
            <person name="Tunlid A."/>
            <person name="Henrissat B."/>
            <person name="Grigoriev I.V."/>
            <person name="Hibbett D.S."/>
            <person name="Martin F."/>
        </authorList>
    </citation>
    <scope>NUCLEOTIDE SEQUENCE [LARGE SCALE GENOMIC DNA]</scope>
    <source>
        <strain evidence="2">MUT 4182</strain>
    </source>
</reference>
<organism evidence="1 2">
    <name type="scientific">Tulasnella calospora MUT 4182</name>
    <dbReference type="NCBI Taxonomy" id="1051891"/>
    <lineage>
        <taxon>Eukaryota</taxon>
        <taxon>Fungi</taxon>
        <taxon>Dikarya</taxon>
        <taxon>Basidiomycota</taxon>
        <taxon>Agaricomycotina</taxon>
        <taxon>Agaricomycetes</taxon>
        <taxon>Cantharellales</taxon>
        <taxon>Tulasnellaceae</taxon>
        <taxon>Tulasnella</taxon>
    </lineage>
</organism>
<dbReference type="EMBL" id="KN823026">
    <property type="protein sequence ID" value="KIO26336.1"/>
    <property type="molecule type" value="Genomic_DNA"/>
</dbReference>
<gene>
    <name evidence="1" type="ORF">M407DRAFT_24421</name>
</gene>
<dbReference type="Proteomes" id="UP000054248">
    <property type="component" value="Unassembled WGS sequence"/>
</dbReference>
<evidence type="ECO:0000313" key="1">
    <source>
        <dbReference type="EMBL" id="KIO26336.1"/>
    </source>
</evidence>
<protein>
    <submittedName>
        <fullName evidence="1">Uncharacterized protein</fullName>
    </submittedName>
</protein>
<dbReference type="OrthoDB" id="66369at2759"/>